<evidence type="ECO:0000256" key="12">
    <source>
        <dbReference type="ARBA" id="ARBA00034000"/>
    </source>
</evidence>
<keyword evidence="11" id="KW-0961">Cell wall biogenesis/degradation</keyword>
<gene>
    <name evidence="17" type="ORF">OE104_04520</name>
</gene>
<dbReference type="Gene3D" id="2.60.40.10">
    <property type="entry name" value="Immunoglobulins"/>
    <property type="match status" value="1"/>
</dbReference>
<dbReference type="RefSeq" id="WP_275418384.1">
    <property type="nucleotide sequence ID" value="NZ_CP106878.1"/>
</dbReference>
<dbReference type="Proteomes" id="UP001164718">
    <property type="component" value="Chromosome"/>
</dbReference>
<comment type="similarity">
    <text evidence="1">In the C-terminal section; belongs to the transpeptidase family.</text>
</comment>
<comment type="catalytic activity">
    <reaction evidence="12">
        <text>Preferential cleavage: (Ac)2-L-Lys-D-Ala-|-D-Ala. Also transpeptidation of peptidyl-alanyl moieties that are N-acyl substituents of D-alanine.</text>
        <dbReference type="EC" id="3.4.16.4"/>
    </reaction>
</comment>
<dbReference type="GO" id="GO:0008360">
    <property type="term" value="P:regulation of cell shape"/>
    <property type="evidence" value="ECO:0007669"/>
    <property type="project" value="UniProtKB-KW"/>
</dbReference>
<evidence type="ECO:0000259" key="16">
    <source>
        <dbReference type="Pfam" id="PF00912"/>
    </source>
</evidence>
<keyword evidence="5" id="KW-0328">Glycosyltransferase</keyword>
<comment type="similarity">
    <text evidence="2">In the N-terminal section; belongs to the glycosyltransferase 51 family.</text>
</comment>
<dbReference type="NCBIfam" id="TIGR02074">
    <property type="entry name" value="PBP_1a_fam"/>
    <property type="match status" value="1"/>
</dbReference>
<evidence type="ECO:0000256" key="2">
    <source>
        <dbReference type="ARBA" id="ARBA00007739"/>
    </source>
</evidence>
<dbReference type="InterPro" id="IPR001264">
    <property type="entry name" value="Glyco_trans_51"/>
</dbReference>
<dbReference type="Gene3D" id="3.40.710.10">
    <property type="entry name" value="DD-peptidase/beta-lactamase superfamily"/>
    <property type="match status" value="1"/>
</dbReference>
<dbReference type="GO" id="GO:0009002">
    <property type="term" value="F:serine-type D-Ala-D-Ala carboxypeptidase activity"/>
    <property type="evidence" value="ECO:0007669"/>
    <property type="project" value="UniProtKB-EC"/>
</dbReference>
<keyword evidence="7" id="KW-0378">Hydrolase</keyword>
<dbReference type="SUPFAM" id="SSF56601">
    <property type="entry name" value="beta-lactamase/transpeptidase-like"/>
    <property type="match status" value="1"/>
</dbReference>
<dbReference type="InterPro" id="IPR050396">
    <property type="entry name" value="Glycosyltr_51/Transpeptidase"/>
</dbReference>
<evidence type="ECO:0000256" key="13">
    <source>
        <dbReference type="ARBA" id="ARBA00049902"/>
    </source>
</evidence>
<evidence type="ECO:0000256" key="6">
    <source>
        <dbReference type="ARBA" id="ARBA00022679"/>
    </source>
</evidence>
<dbReference type="GO" id="GO:0006508">
    <property type="term" value="P:proteolysis"/>
    <property type="evidence" value="ECO:0007669"/>
    <property type="project" value="UniProtKB-KW"/>
</dbReference>
<dbReference type="KEGG" id="faf:OE104_04520"/>
<evidence type="ECO:0000256" key="9">
    <source>
        <dbReference type="ARBA" id="ARBA00022984"/>
    </source>
</evidence>
<dbReference type="GO" id="GO:0009252">
    <property type="term" value="P:peptidoglycan biosynthetic process"/>
    <property type="evidence" value="ECO:0007669"/>
    <property type="project" value="UniProtKB-KW"/>
</dbReference>
<dbReference type="InterPro" id="IPR003961">
    <property type="entry name" value="FN3_dom"/>
</dbReference>
<feature type="compositionally biased region" description="Acidic residues" evidence="14">
    <location>
        <begin position="781"/>
        <end position="827"/>
    </location>
</feature>
<dbReference type="InterPro" id="IPR001460">
    <property type="entry name" value="PCN-bd_Tpept"/>
</dbReference>
<keyword evidence="9" id="KW-0573">Peptidoglycan synthesis</keyword>
<dbReference type="AlphaFoldDB" id="A0A9E8RWS2"/>
<reference evidence="17" key="1">
    <citation type="submission" date="2022-09" db="EMBL/GenBank/DDBJ databases">
        <title>Complete Genomes of Fervidibacillus albus and Fervidibacillus halotolerans isolated from tidal flat sediments.</title>
        <authorList>
            <person name="Kwon K.K."/>
            <person name="Yang S.-H."/>
            <person name="Park M.J."/>
            <person name="Oh H.-M."/>
        </authorList>
    </citation>
    <scope>NUCLEOTIDE SEQUENCE</scope>
    <source>
        <strain evidence="17">MEBiC13591</strain>
    </source>
</reference>
<evidence type="ECO:0000256" key="3">
    <source>
        <dbReference type="ARBA" id="ARBA00022645"/>
    </source>
</evidence>
<dbReference type="Gene3D" id="1.10.3810.10">
    <property type="entry name" value="Biosynthetic peptidoglycan transglycosylase-like"/>
    <property type="match status" value="1"/>
</dbReference>
<evidence type="ECO:0000256" key="14">
    <source>
        <dbReference type="SAM" id="MobiDB-lite"/>
    </source>
</evidence>
<dbReference type="FunFam" id="1.10.3810.10:FF:000001">
    <property type="entry name" value="Penicillin-binding protein 1A"/>
    <property type="match status" value="1"/>
</dbReference>
<name>A0A9E8RWS2_9BACI</name>
<evidence type="ECO:0000256" key="11">
    <source>
        <dbReference type="ARBA" id="ARBA00023316"/>
    </source>
</evidence>
<dbReference type="PANTHER" id="PTHR32282:SF29">
    <property type="entry name" value="PENICILLIN-BINDING PROTEIN 1A"/>
    <property type="match status" value="1"/>
</dbReference>
<dbReference type="PANTHER" id="PTHR32282">
    <property type="entry name" value="BINDING PROTEIN TRANSPEPTIDASE, PUTATIVE-RELATED"/>
    <property type="match status" value="1"/>
</dbReference>
<keyword evidence="4" id="KW-0645">Protease</keyword>
<evidence type="ECO:0000256" key="10">
    <source>
        <dbReference type="ARBA" id="ARBA00023268"/>
    </source>
</evidence>
<feature type="domain" description="Glycosyl transferase family 51" evidence="16">
    <location>
        <begin position="80"/>
        <end position="253"/>
    </location>
</feature>
<dbReference type="InterPro" id="IPR012338">
    <property type="entry name" value="Beta-lactam/transpept-like"/>
</dbReference>
<evidence type="ECO:0000259" key="15">
    <source>
        <dbReference type="Pfam" id="PF00905"/>
    </source>
</evidence>
<sequence length="827" mass="93101">MSENYRSRTERRKSSKKKKQSKRSAKRVFKRIFLTLLVLGFLLLVGGITTFAIMISDAPEFDPEKLKDPVSSKVYDMNDQLITELGTEKRDLVTFEEIPDLLINAILATEDVRFFDHSGIDLIRLGGAVISNFTDGFGSQGASTLTQQVVKLSFLSNEKTLKRKAQEAWLSFQMEQAFTKEQIFEMYVNKVSMGGNIYGVKAAARTYFGKELDELSLPEVALIAGLPQRPNAYNPFVNPDLADERKNTVLYLMNKHGFISEEQMEEAQNTHIETLLVEQENNEGNEDSPYDSFIDQIIDEVEELGYNVYTDGLEIYTTIDVDAQQKVYELLNSDEIFPNDEIQAGVILLDTKTGEIRAIGGGRYQKVQRGWNYAIDIERQPGSTIKPILDYGPAIEYLHWSTYHILVDEPHTYSTGDPVTNWDGQYDGAQTMRYHLKDSRNVPAIKALQTVGLEKAQSFAENLGIPFKEGEVITEAYGIGGFNTGIAPIDLAGAYSAFGNNGIYNEPHAIRKIVLSDGVTEIDMTPEPKSVMSDYTAFMITDMLKSVVQSGTGYRAAVSGVPIAGKTGTTNFADKEGSPDSWFAGYSTEYTAAIWVGYEEQTRAVDDTKIPQYIFKQLMTYVHEGVDTADFEQPNSVVKLAIEEGSNPAKLASEFTPEDKIIYEYFVKGYEPTEVSDNYEVPPVYNLTIEYDELREEVTLKWDYEEIDGIRFDIYASLEQSERELVASTDENEWTISDVALGLTYTFTVYAVYEEKTSEPESIDLDLTSFMTEPEPTEPPGETEEEMEEDEQEGEMGEETEDWEEEDHGENDDGVEDGNEDTDESNE</sequence>
<dbReference type="GO" id="GO:0008658">
    <property type="term" value="F:penicillin binding"/>
    <property type="evidence" value="ECO:0007669"/>
    <property type="project" value="InterPro"/>
</dbReference>
<dbReference type="GO" id="GO:0008955">
    <property type="term" value="F:peptidoglycan glycosyltransferase activity"/>
    <property type="evidence" value="ECO:0007669"/>
    <property type="project" value="UniProtKB-EC"/>
</dbReference>
<evidence type="ECO:0000256" key="7">
    <source>
        <dbReference type="ARBA" id="ARBA00022801"/>
    </source>
</evidence>
<evidence type="ECO:0000313" key="18">
    <source>
        <dbReference type="Proteomes" id="UP001164718"/>
    </source>
</evidence>
<evidence type="ECO:0000256" key="8">
    <source>
        <dbReference type="ARBA" id="ARBA00022960"/>
    </source>
</evidence>
<feature type="region of interest" description="Disordered" evidence="14">
    <location>
        <begin position="1"/>
        <end position="23"/>
    </location>
</feature>
<keyword evidence="18" id="KW-1185">Reference proteome</keyword>
<feature type="compositionally biased region" description="Basic residues" evidence="14">
    <location>
        <begin position="9"/>
        <end position="23"/>
    </location>
</feature>
<dbReference type="SUPFAM" id="SSF49265">
    <property type="entry name" value="Fibronectin type III"/>
    <property type="match status" value="1"/>
</dbReference>
<feature type="domain" description="Penicillin-binding protein transpeptidase" evidence="15">
    <location>
        <begin position="345"/>
        <end position="619"/>
    </location>
</feature>
<organism evidence="17 18">
    <name type="scientific">Fervidibacillus albus</name>
    <dbReference type="NCBI Taxonomy" id="2980026"/>
    <lineage>
        <taxon>Bacteria</taxon>
        <taxon>Bacillati</taxon>
        <taxon>Bacillota</taxon>
        <taxon>Bacilli</taxon>
        <taxon>Bacillales</taxon>
        <taxon>Bacillaceae</taxon>
        <taxon>Fervidibacillus</taxon>
    </lineage>
</organism>
<dbReference type="InterPro" id="IPR023346">
    <property type="entry name" value="Lysozyme-like_dom_sf"/>
</dbReference>
<dbReference type="GO" id="GO:0030288">
    <property type="term" value="C:outer membrane-bounded periplasmic space"/>
    <property type="evidence" value="ECO:0007669"/>
    <property type="project" value="TreeGrafter"/>
</dbReference>
<dbReference type="SUPFAM" id="SSF53955">
    <property type="entry name" value="Lysozyme-like"/>
    <property type="match status" value="1"/>
</dbReference>
<dbReference type="CDD" id="cd00063">
    <property type="entry name" value="FN3"/>
    <property type="match status" value="1"/>
</dbReference>
<evidence type="ECO:0000256" key="4">
    <source>
        <dbReference type="ARBA" id="ARBA00022670"/>
    </source>
</evidence>
<feature type="region of interest" description="Disordered" evidence="14">
    <location>
        <begin position="770"/>
        <end position="827"/>
    </location>
</feature>
<keyword evidence="6" id="KW-0808">Transferase</keyword>
<evidence type="ECO:0000256" key="1">
    <source>
        <dbReference type="ARBA" id="ARBA00007090"/>
    </source>
</evidence>
<dbReference type="EMBL" id="CP106878">
    <property type="protein sequence ID" value="WAA10589.1"/>
    <property type="molecule type" value="Genomic_DNA"/>
</dbReference>
<comment type="catalytic activity">
    <reaction evidence="13">
        <text>[GlcNAc-(1-&gt;4)-Mur2Ac(oyl-L-Ala-gamma-D-Glu-L-Lys-D-Ala-D-Ala)](n)-di-trans,octa-cis-undecaprenyl diphosphate + beta-D-GlcNAc-(1-&gt;4)-Mur2Ac(oyl-L-Ala-gamma-D-Glu-L-Lys-D-Ala-D-Ala)-di-trans,octa-cis-undecaprenyl diphosphate = [GlcNAc-(1-&gt;4)-Mur2Ac(oyl-L-Ala-gamma-D-Glu-L-Lys-D-Ala-D-Ala)](n+1)-di-trans,octa-cis-undecaprenyl diphosphate + di-trans,octa-cis-undecaprenyl diphosphate + H(+)</text>
        <dbReference type="Rhea" id="RHEA:23708"/>
        <dbReference type="Rhea" id="RHEA-COMP:9602"/>
        <dbReference type="Rhea" id="RHEA-COMP:9603"/>
        <dbReference type="ChEBI" id="CHEBI:15378"/>
        <dbReference type="ChEBI" id="CHEBI:58405"/>
        <dbReference type="ChEBI" id="CHEBI:60033"/>
        <dbReference type="ChEBI" id="CHEBI:78435"/>
        <dbReference type="EC" id="2.4.99.28"/>
    </reaction>
</comment>
<keyword evidence="10" id="KW-0511">Multifunctional enzyme</keyword>
<evidence type="ECO:0000313" key="17">
    <source>
        <dbReference type="EMBL" id="WAA10589.1"/>
    </source>
</evidence>
<keyword evidence="3" id="KW-0121">Carboxypeptidase</keyword>
<dbReference type="GO" id="GO:0071555">
    <property type="term" value="P:cell wall organization"/>
    <property type="evidence" value="ECO:0007669"/>
    <property type="project" value="UniProtKB-KW"/>
</dbReference>
<dbReference type="Pfam" id="PF00905">
    <property type="entry name" value="Transpeptidase"/>
    <property type="match status" value="1"/>
</dbReference>
<dbReference type="InterPro" id="IPR013783">
    <property type="entry name" value="Ig-like_fold"/>
</dbReference>
<dbReference type="InterPro" id="IPR036950">
    <property type="entry name" value="PBP_transglycosylase"/>
</dbReference>
<evidence type="ECO:0000256" key="5">
    <source>
        <dbReference type="ARBA" id="ARBA00022676"/>
    </source>
</evidence>
<keyword evidence="8" id="KW-0133">Cell shape</keyword>
<proteinExistence type="inferred from homology"/>
<dbReference type="Pfam" id="PF00912">
    <property type="entry name" value="Transgly"/>
    <property type="match status" value="1"/>
</dbReference>
<protein>
    <submittedName>
        <fullName evidence="17">PBP1A family penicillin-binding protein</fullName>
    </submittedName>
</protein>
<accession>A0A9E8RWS2</accession>
<dbReference type="InterPro" id="IPR036116">
    <property type="entry name" value="FN3_sf"/>
</dbReference>